<name>A0A0N8WGC4_9FLAO</name>
<feature type="domain" description="Alpha-2-macroglobulin" evidence="5">
    <location>
        <begin position="851"/>
        <end position="941"/>
    </location>
</feature>
<dbReference type="InterPro" id="IPR011626">
    <property type="entry name" value="Alpha-macroglobulin_TED"/>
</dbReference>
<dbReference type="InterPro" id="IPR012910">
    <property type="entry name" value="Plug_dom"/>
</dbReference>
<dbReference type="PROSITE" id="PS52016">
    <property type="entry name" value="TONB_DEPENDENT_REC_3"/>
    <property type="match status" value="1"/>
</dbReference>
<dbReference type="GO" id="GO:0005615">
    <property type="term" value="C:extracellular space"/>
    <property type="evidence" value="ECO:0007669"/>
    <property type="project" value="InterPro"/>
</dbReference>
<dbReference type="Gene3D" id="2.60.40.690">
    <property type="entry name" value="Alpha-macroglobulin, receptor-binding domain"/>
    <property type="match status" value="1"/>
</dbReference>
<dbReference type="Pfam" id="PF07715">
    <property type="entry name" value="Plug"/>
    <property type="match status" value="1"/>
</dbReference>
<protein>
    <recommendedName>
        <fullName evidence="5">Alpha-2-macroglobulin domain-containing protein</fullName>
    </recommendedName>
</protein>
<organism evidence="6 7">
    <name type="scientific">Flagellimonas eckloniae</name>
    <dbReference type="NCBI Taxonomy" id="346185"/>
    <lineage>
        <taxon>Bacteria</taxon>
        <taxon>Pseudomonadati</taxon>
        <taxon>Bacteroidota</taxon>
        <taxon>Flavobacteriia</taxon>
        <taxon>Flavobacteriales</taxon>
        <taxon>Flavobacteriaceae</taxon>
        <taxon>Flagellimonas</taxon>
    </lineage>
</organism>
<evidence type="ECO:0000256" key="1">
    <source>
        <dbReference type="ARBA" id="ARBA00010556"/>
    </source>
</evidence>
<keyword evidence="7" id="KW-1185">Reference proteome</keyword>
<keyword evidence="4" id="KW-1134">Transmembrane beta strand</keyword>
<keyword evidence="4" id="KW-0813">Transport</keyword>
<dbReference type="OrthoDB" id="679547at2"/>
<evidence type="ECO:0000259" key="5">
    <source>
        <dbReference type="SMART" id="SM01360"/>
    </source>
</evidence>
<dbReference type="InterPro" id="IPR013783">
    <property type="entry name" value="Ig-like_fold"/>
</dbReference>
<dbReference type="Pfam" id="PF07678">
    <property type="entry name" value="TED_complement"/>
    <property type="match status" value="1"/>
</dbReference>
<dbReference type="SMART" id="SM01360">
    <property type="entry name" value="A2M"/>
    <property type="match status" value="1"/>
</dbReference>
<gene>
    <name evidence="6" type="ORF">AAY42_15315</name>
</gene>
<dbReference type="Gene3D" id="2.60.40.10">
    <property type="entry name" value="Immunoglobulins"/>
    <property type="match status" value="1"/>
</dbReference>
<comment type="subcellular location">
    <subcellularLocation>
        <location evidence="4">Cell outer membrane</location>
        <topology evidence="4">Multi-pass membrane protein</topology>
    </subcellularLocation>
</comment>
<dbReference type="InterPro" id="IPR050473">
    <property type="entry name" value="A2M/Complement_sys"/>
</dbReference>
<dbReference type="SMART" id="SM01419">
    <property type="entry name" value="Thiol-ester_cl"/>
    <property type="match status" value="1"/>
</dbReference>
<keyword evidence="2" id="KW-0732">Signal</keyword>
<evidence type="ECO:0000256" key="4">
    <source>
        <dbReference type="PROSITE-ProRule" id="PRU01360"/>
    </source>
</evidence>
<sequence>MKMKNETASFLNVVLLYALFSSSILLGQQSYQLEKIYTHTDRPFYFPGETIWFKSYLVDENNQPSSITDIIRAELVSPKGSVVKTKNLAVVHGYVYGDFEIQENWVGGIYNLKVYTNYMRNFDENLFFSKEITVQKVVVPKLLLSLDFQKEAYGKGSNVKVDFDVKDLKNNPLASTEFIINVLLRGNNFVQKEMLTNENGKSVIAFDLPKDLNTSDVVLNIQVPYQGTTESISRTVPVIMDNIDFQFMPEGGKMIEGTNNVIAFKALNEFGKPADIKGYILDANGNKIQYFESYHDGMGTLQLVPVLSTAYFAKITSPFQSDSLYALPKNHSKGTKISLLDHQIDTTTWDIFTTTQFCGTLQVLDVLDQILTEKTVQLKRGSIKVDIGISEFPRGIAKFRLINSKKDVISERLVFLNNHKALNIKLKPNKEIYAPREKVVLEIETKDFDSIPVSSNLSIAVADNALLSFADDKQDRIDSYLLMSSELQGKIHEPSFYFDPEEEKSIKAIDLVMLTHGWRDYLVHPIKKVDFLPEKRNLIEGQILDRKGNPISANLFLFEDSGEKALQFKTDQNGNFRCKIGNANSYILVAYRDDRKSLKIIEKQILSTKKIVGSPASKKTEQKETGFPNLEVANKPLQKPVQEKAVFSTSLAEDASSLDEVVVVGYGNYSRKQALGFAQIFVETDEINGLASTVSQILQGRVAGVAITNSSGVSGAGTTINIRGANSIRGSNQPLYVIDGIPYTDSFSGDQSAELQDLNPNNIESVSVLKGVAASTLYGARGANGIVIINTKKRYYRYNDKVLIGKKFNNYTVKKILSNSNSPSISSSKTFYMPVYDAAEVVSERSDFRNTIYWNPVVQTDKTGKAKLEFYNSDAITSFNIIAEGISHNGLLNHTESKYSIQRPLSITAKFPNYCSLNDTIKIPITISNNTSEDLKLKLDVNIPNEFSLLNKGDLKDSIWVASKGFLLKHIDVVPKKISENLTLNVNVQNTVHSDGFSREITVLSPYFPVKTAISGSKNGRYDFNITNLVPNSIRAELNVYIDVVGDVMNGIEGIIRQPYGCFEQTSSATYPNVMVLKYLKETGKSNTEIEVKAMDFIKKGYKRLIGFETSQGGFEWFGHTPPHETLTAFGILEFTEMKEVYEKVDQKMIDRTINWLMEQRDGEGGFHKSKKGYDSFASSPPKVANAYIVYALSEVGLNSEIEKEYQSSLQEALESEDTYRMALMALASHNMGHQADYENLIDKLLTQIKASGYGDLAVENTITRSYGKSKELETTAFIVLSLLRSTQYSSEVAKGIQYITSNREYGRFGSTQATVMSLKALIEYTKTHKRIIAESKNGVRLSVNEKSIERRLVKQENGILKIDGIEEFLSEGKQSVEIHFQNPEKTFPYTLDIKWESHLPKSSPNTFVDLRTILADSVVKVGNIARMRIDIANKRDSPVSMTTAIIGIPSGASLQPYQLKELLEAQLVDYYEVFDNYLVLYWKSLNALEEKTINLDLKAEIAGNYKSPASTVYLYYGDENKHWIQGSYLVIKP</sequence>
<dbReference type="InterPro" id="IPR039426">
    <property type="entry name" value="TonB-dep_rcpt-like"/>
</dbReference>
<dbReference type="InterPro" id="IPR036595">
    <property type="entry name" value="A-macroglobulin_rcpt-bd_sf"/>
</dbReference>
<evidence type="ECO:0000313" key="7">
    <source>
        <dbReference type="Proteomes" id="UP000050827"/>
    </source>
</evidence>
<dbReference type="Gene3D" id="2.170.130.10">
    <property type="entry name" value="TonB-dependent receptor, plug domain"/>
    <property type="match status" value="1"/>
</dbReference>
<dbReference type="Pfam" id="PF01835">
    <property type="entry name" value="MG2"/>
    <property type="match status" value="1"/>
</dbReference>
<dbReference type="SUPFAM" id="SSF48239">
    <property type="entry name" value="Terpenoid cyclases/Protein prenyltransferases"/>
    <property type="match status" value="1"/>
</dbReference>
<dbReference type="Gene3D" id="2.60.40.1930">
    <property type="match status" value="1"/>
</dbReference>
<dbReference type="EMBL" id="LCTZ01000002">
    <property type="protein sequence ID" value="KQC31107.1"/>
    <property type="molecule type" value="Genomic_DNA"/>
</dbReference>
<dbReference type="GO" id="GO:0009279">
    <property type="term" value="C:cell outer membrane"/>
    <property type="evidence" value="ECO:0007669"/>
    <property type="project" value="UniProtKB-SubCell"/>
</dbReference>
<comment type="similarity">
    <text evidence="1">Belongs to the protease inhibitor I39 (alpha-2-macroglobulin) family. Bacterial alpha-2-macroglobulin subfamily.</text>
</comment>
<dbReference type="PATRIC" id="fig|1547436.3.peg.3159"/>
<dbReference type="CDD" id="cd02891">
    <property type="entry name" value="A2M_like"/>
    <property type="match status" value="1"/>
</dbReference>
<evidence type="ECO:0000256" key="2">
    <source>
        <dbReference type="ARBA" id="ARBA00022729"/>
    </source>
</evidence>
<keyword evidence="3" id="KW-0882">Thioester bond</keyword>
<comment type="similarity">
    <text evidence="4">Belongs to the TonB-dependent receptor family.</text>
</comment>
<dbReference type="Proteomes" id="UP000050827">
    <property type="component" value="Unassembled WGS sequence"/>
</dbReference>
<dbReference type="Gene3D" id="1.50.10.20">
    <property type="match status" value="1"/>
</dbReference>
<comment type="caution">
    <text evidence="6">The sequence shown here is derived from an EMBL/GenBank/DDBJ whole genome shotgun (WGS) entry which is preliminary data.</text>
</comment>
<dbReference type="STRING" id="346185.AAY42_15315"/>
<keyword evidence="4" id="KW-0472">Membrane</keyword>
<accession>A0A0N8WGC4</accession>
<keyword evidence="4" id="KW-0812">Transmembrane</keyword>
<dbReference type="PANTHER" id="PTHR11412">
    <property type="entry name" value="MACROGLOBULIN / COMPLEMENT"/>
    <property type="match status" value="1"/>
</dbReference>
<dbReference type="PANTHER" id="PTHR11412:SF136">
    <property type="entry name" value="CD109 ANTIGEN"/>
    <property type="match status" value="1"/>
</dbReference>
<reference evidence="6 7" key="1">
    <citation type="submission" date="2015-04" db="EMBL/GenBank/DDBJ databases">
        <title>Complete genome of flavobacterium.</title>
        <authorList>
            <person name="Kwon Y.M."/>
            <person name="Kim S.-J."/>
        </authorList>
    </citation>
    <scope>NUCLEOTIDE SEQUENCE [LARGE SCALE GENOMIC DNA]</scope>
    <source>
        <strain evidence="6 7">DK169</strain>
    </source>
</reference>
<dbReference type="InterPro" id="IPR001599">
    <property type="entry name" value="Macroglobln_a2"/>
</dbReference>
<evidence type="ECO:0000256" key="3">
    <source>
        <dbReference type="ARBA" id="ARBA00022966"/>
    </source>
</evidence>
<dbReference type="InterPro" id="IPR008930">
    <property type="entry name" value="Terpenoid_cyclase/PrenylTrfase"/>
</dbReference>
<dbReference type="InterPro" id="IPR037066">
    <property type="entry name" value="Plug_dom_sf"/>
</dbReference>
<dbReference type="GO" id="GO:0004866">
    <property type="term" value="F:endopeptidase inhibitor activity"/>
    <property type="evidence" value="ECO:0007669"/>
    <property type="project" value="InterPro"/>
</dbReference>
<proteinExistence type="inferred from homology"/>
<keyword evidence="4" id="KW-0998">Cell outer membrane</keyword>
<dbReference type="SUPFAM" id="SSF56935">
    <property type="entry name" value="Porins"/>
    <property type="match status" value="1"/>
</dbReference>
<dbReference type="SUPFAM" id="SSF49410">
    <property type="entry name" value="Alpha-macroglobulin receptor domain"/>
    <property type="match status" value="1"/>
</dbReference>
<dbReference type="Pfam" id="PF00207">
    <property type="entry name" value="A2M"/>
    <property type="match status" value="1"/>
</dbReference>
<evidence type="ECO:0000313" key="6">
    <source>
        <dbReference type="EMBL" id="KQC31107.1"/>
    </source>
</evidence>
<dbReference type="InterPro" id="IPR002890">
    <property type="entry name" value="MG2"/>
</dbReference>
<dbReference type="InterPro" id="IPR047565">
    <property type="entry name" value="Alpha-macroglob_thiol-ester_cl"/>
</dbReference>